<protein>
    <submittedName>
        <fullName evidence="5">CHAT domain-containing protein</fullName>
    </submittedName>
</protein>
<proteinExistence type="predicted"/>
<dbReference type="AlphaFoldDB" id="A0A7C1FIB4"/>
<dbReference type="Pfam" id="PF12770">
    <property type="entry name" value="CHAT"/>
    <property type="match status" value="1"/>
</dbReference>
<evidence type="ECO:0000256" key="2">
    <source>
        <dbReference type="SAM" id="Coils"/>
    </source>
</evidence>
<dbReference type="SUPFAM" id="SSF48452">
    <property type="entry name" value="TPR-like"/>
    <property type="match status" value="1"/>
</dbReference>
<comment type="caution">
    <text evidence="5">The sequence shown here is derived from an EMBL/GenBank/DDBJ whole genome shotgun (WGS) entry which is preliminary data.</text>
</comment>
<dbReference type="PROSITE" id="PS50005">
    <property type="entry name" value="TPR"/>
    <property type="match status" value="1"/>
</dbReference>
<feature type="domain" description="CHAT" evidence="4">
    <location>
        <begin position="87"/>
        <end position="354"/>
    </location>
</feature>
<sequence>MRPGAPPVHRDARPIMPSPALVLRDFDLQIDVGDGRRYPVAVLSSPAGAARGSMTFPFDSGALTAYLTSLEQALRSPAQGGADTVQEFGAALFGALMQGDILAAYDRSRQLTEAPDQGLRIKLRILAPELLTLPWEFLYDARTHEFVALSRHTPIVRYLELLLPNSDFAVTPPLRVLGVVASPTDLPALDAAREQSVLEQALQRSLESKQVELTWLTHATWRELQDALQQGPWHIFHYTGHAFFDARMGEGALVMTDEQGGSWLVSATQLGRLLADHRTLRLAMLNACEGARGDEQSPFASVAAALVQHGLPAAVAMQYAISDGAAIAFADQFYGALADRLPVDAAVSEGRKAVDQASLGSLEWGTPVIFSRAADGLIWRIVTEAEQHPERTLMRRLLYPLLAILLVVLAIAGALAYPVLEPLWNVWPMKGDFNIAVAEIGVLQPDGSMRPSEFGEQISAALYRTLEDAYRQAKEAGVFDRNVSIWHDSLGREAGKNLTLGFIPGKTLDERIANARALAHKVDAQMVVFGHLTDATDPESLQLEFFFDGQERAGEPSALWGGYILGEPLQPAVSYRLNPDAAKLTVSEALTPRSRALFWMTQGLSYGLANLPERGLAILQQVEPTVDLWHSSEGKELFYLVLGDLAQKSRRFDVAIAALDKALALRPDFIPALLTLAGVYFDRAQLFPYRNQPVPADMEACISLANIENASPTLEAALEDNKRALELTQRAVALAQTQPGQLADRSLLLLGLVHRGEAALHFLQGDIAQANLALDRAEAALQEALAKLNAADDPVYYAWAQVAMGTVARLRAHSAALRQSQAADAAARAAANAEAMQWLNVAIEHYDACLALRERTAGNVLFQRRVLGCSCEPFAQEARQTLGSLQGGEP</sequence>
<dbReference type="InterPro" id="IPR019734">
    <property type="entry name" value="TPR_rpt"/>
</dbReference>
<name>A0A7C1FIB4_9CHLR</name>
<evidence type="ECO:0000313" key="5">
    <source>
        <dbReference type="EMBL" id="HDX33419.1"/>
    </source>
</evidence>
<evidence type="ECO:0000256" key="1">
    <source>
        <dbReference type="PROSITE-ProRule" id="PRU00339"/>
    </source>
</evidence>
<dbReference type="EMBL" id="DSMG01000191">
    <property type="protein sequence ID" value="HDX33419.1"/>
    <property type="molecule type" value="Genomic_DNA"/>
</dbReference>
<evidence type="ECO:0000259" key="4">
    <source>
        <dbReference type="Pfam" id="PF12770"/>
    </source>
</evidence>
<keyword evidence="3" id="KW-0472">Membrane</keyword>
<accession>A0A7C1FIB4</accession>
<gene>
    <name evidence="5" type="ORF">ENQ20_18335</name>
</gene>
<feature type="transmembrane region" description="Helical" evidence="3">
    <location>
        <begin position="397"/>
        <end position="420"/>
    </location>
</feature>
<reference evidence="5" key="1">
    <citation type="journal article" date="2020" name="mSystems">
        <title>Genome- and Community-Level Interaction Insights into Carbon Utilization and Element Cycling Functions of Hydrothermarchaeota in Hydrothermal Sediment.</title>
        <authorList>
            <person name="Zhou Z."/>
            <person name="Liu Y."/>
            <person name="Xu W."/>
            <person name="Pan J."/>
            <person name="Luo Z.H."/>
            <person name="Li M."/>
        </authorList>
    </citation>
    <scope>NUCLEOTIDE SEQUENCE [LARGE SCALE GENOMIC DNA]</scope>
    <source>
        <strain evidence="5">SpSt-289</strain>
    </source>
</reference>
<keyword evidence="1" id="KW-0802">TPR repeat</keyword>
<feature type="coiled-coil region" evidence="2">
    <location>
        <begin position="760"/>
        <end position="787"/>
    </location>
</feature>
<keyword evidence="3" id="KW-0812">Transmembrane</keyword>
<evidence type="ECO:0000256" key="3">
    <source>
        <dbReference type="SAM" id="Phobius"/>
    </source>
</evidence>
<dbReference type="InterPro" id="IPR011990">
    <property type="entry name" value="TPR-like_helical_dom_sf"/>
</dbReference>
<organism evidence="5">
    <name type="scientific">Caldilinea aerophila</name>
    <dbReference type="NCBI Taxonomy" id="133453"/>
    <lineage>
        <taxon>Bacteria</taxon>
        <taxon>Bacillati</taxon>
        <taxon>Chloroflexota</taxon>
        <taxon>Caldilineae</taxon>
        <taxon>Caldilineales</taxon>
        <taxon>Caldilineaceae</taxon>
        <taxon>Caldilinea</taxon>
    </lineage>
</organism>
<feature type="repeat" description="TPR" evidence="1">
    <location>
        <begin position="636"/>
        <end position="669"/>
    </location>
</feature>
<dbReference type="Gene3D" id="1.25.40.10">
    <property type="entry name" value="Tetratricopeptide repeat domain"/>
    <property type="match status" value="1"/>
</dbReference>
<keyword evidence="2" id="KW-0175">Coiled coil</keyword>
<keyword evidence="3" id="KW-1133">Transmembrane helix</keyword>
<dbReference type="InterPro" id="IPR024983">
    <property type="entry name" value="CHAT_dom"/>
</dbReference>